<protein>
    <recommendedName>
        <fullName evidence="2">Nephrocystin 3-like N-terminal domain-containing protein</fullName>
    </recommendedName>
</protein>
<sequence>MAVATAQCNVQPFTMLPRSPMISSNQGVLVNGGQFNQYNNYHAQASLGIKGSFIIPIASPAPIDILKEAVAPRAFHDSGASFDKPKCHPRTRVKILEIIMHWIIGENKDAQASKQFMWLNGAAGCGKSAIAQSTVESCIERGLPLASFFFSRSDPTRNHAGSLIATLAYQLYCAFPQTAVQTKILSVIQKDPLIFEKTLQQQFTALIIQPLMTHFSKSQSTQYRVPFLIVIDGLDECTDRTAQKAILTGFANSVRHSNLCIPIFVASRPEHDIKLSFCSKYLKDMHTTLSLDLEDGRDADSDIRLYLLDRFAEIKDDFDNRTTGRKLVQDWPGDRVIETLVRKSSQQFIYAATVVRYVESTRHRPDHRLDIILNHRPVKGDHPFAQLDSLYATILDSALDIERVLDVLSLYLMNVRISCSIIEKLLSYDEGEVETLFCDMGALVQIYLEPSPNIYRDYDPEHPPLYLRFLHASFREYLLNAARSKQFHIDTEYAGIRHVTRALRYLASCSSSSFNPDSCAGTPIHILKYYQPRTRHRIDLITISLELQQSALSFPLKEFLEPHTSTHTYPRILQFFVTPFLEFLKAMVLHDHTLSYIQDHQLGILRTILMPQIQQYLNNDRLALVLVLFYHLGSHRFVPILEPPHSCHFHSTPFYLGSDPEWCDILSLSFIWDNSSSTLHNNAFHCYMRQLLRDLGQTSKYALGPMMYERAALALFKELARLPLLRSTSGQNSIGTGADGTETDSRNEKLGFYPKHGGEWRFGYYTHGKLDNEELYFVLLGYLIFLLPRCGSSDALVAACEKHRKYISQPDGPFPSRRRLLRKEINNHLNDARAQPEAQPEAPKPSLSRARWWASVGSRLGLLFRKARNSS</sequence>
<keyword evidence="1" id="KW-0677">Repeat</keyword>
<dbReference type="EMBL" id="JAACJL010000030">
    <property type="protein sequence ID" value="KAF4617339.1"/>
    <property type="molecule type" value="Genomic_DNA"/>
</dbReference>
<proteinExistence type="predicted"/>
<evidence type="ECO:0000313" key="3">
    <source>
        <dbReference type="EMBL" id="KAF4617339.1"/>
    </source>
</evidence>
<accession>A0A8H4VRG3</accession>
<dbReference type="Gene3D" id="3.40.50.300">
    <property type="entry name" value="P-loop containing nucleotide triphosphate hydrolases"/>
    <property type="match status" value="1"/>
</dbReference>
<dbReference type="Proteomes" id="UP000521872">
    <property type="component" value="Unassembled WGS sequence"/>
</dbReference>
<evidence type="ECO:0000259" key="2">
    <source>
        <dbReference type="Pfam" id="PF24883"/>
    </source>
</evidence>
<name>A0A8H4VRG3_9AGAR</name>
<feature type="domain" description="Nephrocystin 3-like N-terminal" evidence="2">
    <location>
        <begin position="109"/>
        <end position="268"/>
    </location>
</feature>
<evidence type="ECO:0000313" key="4">
    <source>
        <dbReference type="Proteomes" id="UP000521872"/>
    </source>
</evidence>
<keyword evidence="4" id="KW-1185">Reference proteome</keyword>
<dbReference type="Pfam" id="PF24883">
    <property type="entry name" value="NPHP3_N"/>
    <property type="match status" value="1"/>
</dbReference>
<comment type="caution">
    <text evidence="3">The sequence shown here is derived from an EMBL/GenBank/DDBJ whole genome shotgun (WGS) entry which is preliminary data.</text>
</comment>
<gene>
    <name evidence="3" type="ORF">D9613_006348</name>
</gene>
<dbReference type="AlphaFoldDB" id="A0A8H4VRG3"/>
<evidence type="ECO:0000256" key="1">
    <source>
        <dbReference type="ARBA" id="ARBA00022737"/>
    </source>
</evidence>
<reference evidence="3 4" key="1">
    <citation type="submission" date="2019-12" db="EMBL/GenBank/DDBJ databases">
        <authorList>
            <person name="Floudas D."/>
            <person name="Bentzer J."/>
            <person name="Ahren D."/>
            <person name="Johansson T."/>
            <person name="Persson P."/>
            <person name="Tunlid A."/>
        </authorList>
    </citation>
    <scope>NUCLEOTIDE SEQUENCE [LARGE SCALE GENOMIC DNA]</scope>
    <source>
        <strain evidence="3 4">CBS 102.39</strain>
    </source>
</reference>
<organism evidence="3 4">
    <name type="scientific">Agrocybe pediades</name>
    <dbReference type="NCBI Taxonomy" id="84607"/>
    <lineage>
        <taxon>Eukaryota</taxon>
        <taxon>Fungi</taxon>
        <taxon>Dikarya</taxon>
        <taxon>Basidiomycota</taxon>
        <taxon>Agaricomycotina</taxon>
        <taxon>Agaricomycetes</taxon>
        <taxon>Agaricomycetidae</taxon>
        <taxon>Agaricales</taxon>
        <taxon>Agaricineae</taxon>
        <taxon>Strophariaceae</taxon>
        <taxon>Agrocybe</taxon>
    </lineage>
</organism>
<dbReference type="InterPro" id="IPR027417">
    <property type="entry name" value="P-loop_NTPase"/>
</dbReference>
<dbReference type="PANTHER" id="PTHR10039">
    <property type="entry name" value="AMELOGENIN"/>
    <property type="match status" value="1"/>
</dbReference>
<dbReference type="InterPro" id="IPR056884">
    <property type="entry name" value="NPHP3-like_N"/>
</dbReference>
<dbReference type="PANTHER" id="PTHR10039:SF14">
    <property type="entry name" value="NACHT DOMAIN-CONTAINING PROTEIN"/>
    <property type="match status" value="1"/>
</dbReference>